<dbReference type="Pfam" id="PF19271">
    <property type="entry name" value="Nis1"/>
    <property type="match status" value="1"/>
</dbReference>
<dbReference type="HOGENOM" id="CLU_137500_1_2_1"/>
<dbReference type="OrthoDB" id="2841294at2759"/>
<dbReference type="EMBL" id="KN834786">
    <property type="protein sequence ID" value="KIK58305.1"/>
    <property type="molecule type" value="Genomic_DNA"/>
</dbReference>
<feature type="signal peptide" evidence="1">
    <location>
        <begin position="1"/>
        <end position="22"/>
    </location>
</feature>
<dbReference type="Proteomes" id="UP000053593">
    <property type="component" value="Unassembled WGS sequence"/>
</dbReference>
<reference evidence="2 3" key="1">
    <citation type="submission" date="2014-04" db="EMBL/GenBank/DDBJ databases">
        <title>Evolutionary Origins and Diversification of the Mycorrhizal Mutualists.</title>
        <authorList>
            <consortium name="DOE Joint Genome Institute"/>
            <consortium name="Mycorrhizal Genomics Consortium"/>
            <person name="Kohler A."/>
            <person name="Kuo A."/>
            <person name="Nagy L.G."/>
            <person name="Floudas D."/>
            <person name="Copeland A."/>
            <person name="Barry K.W."/>
            <person name="Cichocki N."/>
            <person name="Veneault-Fourrey C."/>
            <person name="LaButti K."/>
            <person name="Lindquist E.A."/>
            <person name="Lipzen A."/>
            <person name="Lundell T."/>
            <person name="Morin E."/>
            <person name="Murat C."/>
            <person name="Riley R."/>
            <person name="Ohm R."/>
            <person name="Sun H."/>
            <person name="Tunlid A."/>
            <person name="Henrissat B."/>
            <person name="Grigoriev I.V."/>
            <person name="Hibbett D.S."/>
            <person name="Martin F."/>
        </authorList>
    </citation>
    <scope>NUCLEOTIDE SEQUENCE [LARGE SCALE GENOMIC DNA]</scope>
    <source>
        <strain evidence="2 3">FD-317 M1</strain>
    </source>
</reference>
<dbReference type="InterPro" id="IPR045469">
    <property type="entry name" value="Nis1"/>
</dbReference>
<protein>
    <recommendedName>
        <fullName evidence="4">Phosphatidylglycerol/phosphatidylinositol transfer protein</fullName>
    </recommendedName>
</protein>
<gene>
    <name evidence="2" type="ORF">GYMLUDRAFT_75057</name>
</gene>
<feature type="chain" id="PRO_5002207553" description="Phosphatidylglycerol/phosphatidylinositol transfer protein" evidence="1">
    <location>
        <begin position="23"/>
        <end position="145"/>
    </location>
</feature>
<name>A0A0D0B4Q3_9AGAR</name>
<keyword evidence="3" id="KW-1185">Reference proteome</keyword>
<keyword evidence="1" id="KW-0732">Signal</keyword>
<evidence type="ECO:0000313" key="3">
    <source>
        <dbReference type="Proteomes" id="UP000053593"/>
    </source>
</evidence>
<evidence type="ECO:0000313" key="2">
    <source>
        <dbReference type="EMBL" id="KIK58305.1"/>
    </source>
</evidence>
<dbReference type="AlphaFoldDB" id="A0A0D0B4Q3"/>
<proteinExistence type="predicted"/>
<accession>A0A0D0B4Q3</accession>
<evidence type="ECO:0000256" key="1">
    <source>
        <dbReference type="SAM" id="SignalP"/>
    </source>
</evidence>
<evidence type="ECO:0008006" key="4">
    <source>
        <dbReference type="Google" id="ProtNLM"/>
    </source>
</evidence>
<sequence>MQLKTFISLAAVFTSLVGGAAAQASFVRLPTANSTLTQGHHFVVQLVRPNSIQGSIEVGLAIGVLTCTPGFPCPDPTSQMGTVLYNGQYNPKLHELPGEPYENFTLTIPTGLPTGQSQIGVVRLHLIGAGPSAVLEQHAVPVTVV</sequence>
<organism evidence="2 3">
    <name type="scientific">Collybiopsis luxurians FD-317 M1</name>
    <dbReference type="NCBI Taxonomy" id="944289"/>
    <lineage>
        <taxon>Eukaryota</taxon>
        <taxon>Fungi</taxon>
        <taxon>Dikarya</taxon>
        <taxon>Basidiomycota</taxon>
        <taxon>Agaricomycotina</taxon>
        <taxon>Agaricomycetes</taxon>
        <taxon>Agaricomycetidae</taxon>
        <taxon>Agaricales</taxon>
        <taxon>Marasmiineae</taxon>
        <taxon>Omphalotaceae</taxon>
        <taxon>Collybiopsis</taxon>
        <taxon>Collybiopsis luxurians</taxon>
    </lineage>
</organism>